<organism evidence="2 3">
    <name type="scientific">Methylacidimicrobium tartarophylax</name>
    <dbReference type="NCBI Taxonomy" id="1041768"/>
    <lineage>
        <taxon>Bacteria</taxon>
        <taxon>Pseudomonadati</taxon>
        <taxon>Verrucomicrobiota</taxon>
        <taxon>Methylacidimicrobium</taxon>
    </lineage>
</organism>
<gene>
    <name evidence="2" type="ORF">MAMT_01611</name>
</gene>
<dbReference type="Proteomes" id="UP000334923">
    <property type="component" value="Unassembled WGS sequence"/>
</dbReference>
<dbReference type="InterPro" id="IPR014030">
    <property type="entry name" value="Ketoacyl_synth_N"/>
</dbReference>
<keyword evidence="3" id="KW-1185">Reference proteome</keyword>
<reference evidence="2 3" key="1">
    <citation type="submission" date="2019-09" db="EMBL/GenBank/DDBJ databases">
        <authorList>
            <person name="Cremers G."/>
        </authorList>
    </citation>
    <scope>NUCLEOTIDE SEQUENCE [LARGE SCALE GENOMIC DNA]</scope>
    <source>
        <strain evidence="2">4A</strain>
    </source>
</reference>
<dbReference type="OrthoDB" id="185619at2"/>
<proteinExistence type="predicted"/>
<dbReference type="SUPFAM" id="SSF53901">
    <property type="entry name" value="Thiolase-like"/>
    <property type="match status" value="1"/>
</dbReference>
<dbReference type="AlphaFoldDB" id="A0A5E6MG20"/>
<name>A0A5E6MG20_9BACT</name>
<dbReference type="GO" id="GO:0016746">
    <property type="term" value="F:acyltransferase activity"/>
    <property type="evidence" value="ECO:0007669"/>
    <property type="project" value="InterPro"/>
</dbReference>
<dbReference type="EMBL" id="CABFVA020000084">
    <property type="protein sequence ID" value="VVM07194.1"/>
    <property type="molecule type" value="Genomic_DNA"/>
</dbReference>
<dbReference type="InterPro" id="IPR016039">
    <property type="entry name" value="Thiolase-like"/>
</dbReference>
<dbReference type="Gene3D" id="3.40.47.10">
    <property type="match status" value="1"/>
</dbReference>
<sequence>MPPYSFPVMTDRLPVYVNAVGAVSPAGLGAEPLAQWHSPAEKEMALSSSSSCSFSVFRVDRSDPRWNRWTAEPRLRRAGGLAQFLVEAIHQALVGVTAQARSQIGLVAIFNNGSIAHTARFFTGYRSQGRRFASPLLFPETVYNAATSHAAAVFGLGGPTCSLIGDESAWVEGIRMARIWLELGHASTALVAAAEELTPVMLDAFHSAGWLRKVRPFRPTEGAAALLLTTRPEDALFALLGAPTSFPYRNRGELALMASKLACELPPKIPAYPTAEASWLGPLERVLLRRVPSLGSFPYLGEAFSVSAGWHTIRAASLLSEQHPEILLPLWGRMHQLSWLHLRLPG</sequence>
<evidence type="ECO:0000313" key="3">
    <source>
        <dbReference type="Proteomes" id="UP000334923"/>
    </source>
</evidence>
<feature type="domain" description="Beta-ketoacyl synthase-like N-terminal" evidence="1">
    <location>
        <begin position="75"/>
        <end position="224"/>
    </location>
</feature>
<evidence type="ECO:0000313" key="2">
    <source>
        <dbReference type="EMBL" id="VVM07194.1"/>
    </source>
</evidence>
<protein>
    <recommendedName>
        <fullName evidence="1">Beta-ketoacyl synthase-like N-terminal domain-containing protein</fullName>
    </recommendedName>
</protein>
<accession>A0A5E6MG20</accession>
<dbReference type="Pfam" id="PF00109">
    <property type="entry name" value="ketoacyl-synt"/>
    <property type="match status" value="1"/>
</dbReference>
<evidence type="ECO:0000259" key="1">
    <source>
        <dbReference type="Pfam" id="PF00109"/>
    </source>
</evidence>